<dbReference type="RefSeq" id="WP_068462780.1">
    <property type="nucleotide sequence ID" value="NZ_LMTR01000073.1"/>
</dbReference>
<dbReference type="Proteomes" id="UP000059074">
    <property type="component" value="Unassembled WGS sequence"/>
</dbReference>
<reference evidence="2 3" key="1">
    <citation type="submission" date="2015-10" db="EMBL/GenBank/DDBJ databases">
        <title>Transcriptomic analysis of a linuron degrading triple-species bacterial consortium.</title>
        <authorList>
            <person name="Albers P."/>
        </authorList>
    </citation>
    <scope>NUCLEOTIDE SEQUENCE [LARGE SCALE GENOMIC DNA]</scope>
    <source>
        <strain evidence="2 3">WDL6</strain>
    </source>
</reference>
<evidence type="ECO:0008006" key="4">
    <source>
        <dbReference type="Google" id="ProtNLM"/>
    </source>
</evidence>
<evidence type="ECO:0000256" key="1">
    <source>
        <dbReference type="SAM" id="SignalP"/>
    </source>
</evidence>
<dbReference type="AlphaFoldDB" id="A0A109BCQ2"/>
<gene>
    <name evidence="2" type="ORF">APY04_2413</name>
</gene>
<feature type="chain" id="PRO_5007132552" description="Antifreeze glycopeptide AFGP polyprotein" evidence="1">
    <location>
        <begin position="21"/>
        <end position="587"/>
    </location>
</feature>
<name>A0A109BCQ2_HYPSL</name>
<comment type="caution">
    <text evidence="2">The sequence shown here is derived from an EMBL/GenBank/DDBJ whole genome shotgun (WGS) entry which is preliminary data.</text>
</comment>
<protein>
    <recommendedName>
        <fullName evidence="4">Antifreeze glycopeptide AFGP polyprotein</fullName>
    </recommendedName>
</protein>
<dbReference type="PATRIC" id="fig|121290.4.peg.316"/>
<keyword evidence="1" id="KW-0732">Signal</keyword>
<proteinExistence type="predicted"/>
<dbReference type="STRING" id="121290.APY04_2413"/>
<organism evidence="2 3">
    <name type="scientific">Hyphomicrobium sulfonivorans</name>
    <dbReference type="NCBI Taxonomy" id="121290"/>
    <lineage>
        <taxon>Bacteria</taxon>
        <taxon>Pseudomonadati</taxon>
        <taxon>Pseudomonadota</taxon>
        <taxon>Alphaproteobacteria</taxon>
        <taxon>Hyphomicrobiales</taxon>
        <taxon>Hyphomicrobiaceae</taxon>
        <taxon>Hyphomicrobium</taxon>
    </lineage>
</organism>
<accession>A0A109BCQ2</accession>
<feature type="signal peptide" evidence="1">
    <location>
        <begin position="1"/>
        <end position="20"/>
    </location>
</feature>
<evidence type="ECO:0000313" key="2">
    <source>
        <dbReference type="EMBL" id="KWT66217.1"/>
    </source>
</evidence>
<keyword evidence="3" id="KW-1185">Reference proteome</keyword>
<dbReference type="EMBL" id="LMTR01000073">
    <property type="protein sequence ID" value="KWT66217.1"/>
    <property type="molecule type" value="Genomic_DNA"/>
</dbReference>
<dbReference type="OrthoDB" id="7929427at2"/>
<evidence type="ECO:0000313" key="3">
    <source>
        <dbReference type="Proteomes" id="UP000059074"/>
    </source>
</evidence>
<sequence>MRKRISFSGLGIAAASAAIAVGIHCAPLAAQDRFHSDRPGQVGDWQAPINNDDVIRPSGTYDSSVESTDLTPVMADDGSGLPLELWQGMSVSTLEKLIAAIEIPPRSPALHRLWLRLITANLDAPAGANANRQFLALRLEILYRSGLIEEAQRLLETMPADDPVVAVLAARNAIAMGDEARACEGLRAAKVSGQLPGPVMVDAALISGLCAALAQDAAGAGLAAELARDAGASGSPGLMALDALAMGGKPGAAAAAGDATAGLIDYRLIKLAGGEIDEKALIKRASPALLASLARDRTVPLGARLAAGETALKLNAITVEQLGELYRQLSPSDAVISDAQGTDTPERRAALFLVAERENTPQKKVRLIRAFLDEARHADFYLAALRMVSPLSDTLYPAPEIGWYSETGVEVALAAGNFGKARQWAAFGSDANASVSGGRLDHWSALIDIAEGARPATEQDMRPLEDLAVQGRLDAALLHRLATVLDALDYPVPLPLWERASSTSQPAGGHLPETGVLTELQDAAKKREFGRTVLLTMKTLGPNGAEGAHMIALGDSIRALQRTGLAPDAHSLGFEALFTTWPRAVSN</sequence>